<reference evidence="5 6" key="1">
    <citation type="journal article" date="2016" name="DNA Res.">
        <title>The draft genome of MD-2 pineapple using hybrid error correction of long reads.</title>
        <authorList>
            <person name="Redwan R.M."/>
            <person name="Saidin A."/>
            <person name="Kumar S.V."/>
        </authorList>
    </citation>
    <scope>NUCLEOTIDE SEQUENCE [LARGE SCALE GENOMIC DNA]</scope>
    <source>
        <strain evidence="6">cv. MD2</strain>
        <tissue evidence="5">Leaf</tissue>
    </source>
</reference>
<dbReference type="PANTHER" id="PTHR47319:SF4">
    <property type="entry name" value="CALCIUM-BINDING PROTEIN KIC"/>
    <property type="match status" value="1"/>
</dbReference>
<dbReference type="Proteomes" id="UP000092600">
    <property type="component" value="Unassembled WGS sequence"/>
</dbReference>
<keyword evidence="2" id="KW-0106">Calcium</keyword>
<dbReference type="PROSITE" id="PS50222">
    <property type="entry name" value="EF_HAND_2"/>
    <property type="match status" value="1"/>
</dbReference>
<dbReference type="SUPFAM" id="SSF47473">
    <property type="entry name" value="EF-hand"/>
    <property type="match status" value="1"/>
</dbReference>
<dbReference type="InterPro" id="IPR044205">
    <property type="entry name" value="KIC/PBP1/KRP1"/>
</dbReference>
<organism evidence="5 6">
    <name type="scientific">Ananas comosus</name>
    <name type="common">Pineapple</name>
    <name type="synonym">Ananas ananas</name>
    <dbReference type="NCBI Taxonomy" id="4615"/>
    <lineage>
        <taxon>Eukaryota</taxon>
        <taxon>Viridiplantae</taxon>
        <taxon>Streptophyta</taxon>
        <taxon>Embryophyta</taxon>
        <taxon>Tracheophyta</taxon>
        <taxon>Spermatophyta</taxon>
        <taxon>Magnoliopsida</taxon>
        <taxon>Liliopsida</taxon>
        <taxon>Poales</taxon>
        <taxon>Bromeliaceae</taxon>
        <taxon>Bromelioideae</taxon>
        <taxon>Ananas</taxon>
    </lineage>
</organism>
<proteinExistence type="predicted"/>
<dbReference type="Pfam" id="PF13833">
    <property type="entry name" value="EF-hand_8"/>
    <property type="match status" value="1"/>
</dbReference>
<sequence>MEEERIGAAAGTETEMREGEGEGEGEYEDLMAVMAERLDAEEFMQELRAGFRVLAEEGRGVITAESLRRRAREVLGLEGMTAEEAEAMVREGDLDGDGALGEAEFCVLMLRLSPAIMADAHDCLAKAIATN</sequence>
<keyword evidence="1" id="KW-0677">Repeat</keyword>
<protein>
    <submittedName>
        <fullName evidence="5">Calcium-binding protein KIC</fullName>
    </submittedName>
</protein>
<evidence type="ECO:0000259" key="4">
    <source>
        <dbReference type="PROSITE" id="PS50222"/>
    </source>
</evidence>
<dbReference type="CDD" id="cd00051">
    <property type="entry name" value="EFh"/>
    <property type="match status" value="1"/>
</dbReference>
<name>A0A199UIC0_ANACO</name>
<gene>
    <name evidence="5" type="ORF">ACMD2_13970</name>
</gene>
<dbReference type="PANTHER" id="PTHR47319">
    <property type="entry name" value="CALCIUM-BINDING PROTEIN KIC"/>
    <property type="match status" value="1"/>
</dbReference>
<dbReference type="Gene3D" id="1.10.238.10">
    <property type="entry name" value="EF-hand"/>
    <property type="match status" value="1"/>
</dbReference>
<dbReference type="GO" id="GO:0005509">
    <property type="term" value="F:calcium ion binding"/>
    <property type="evidence" value="ECO:0007669"/>
    <property type="project" value="InterPro"/>
</dbReference>
<evidence type="ECO:0000256" key="1">
    <source>
        <dbReference type="ARBA" id="ARBA00022737"/>
    </source>
</evidence>
<accession>A0A199UIC0</accession>
<evidence type="ECO:0000256" key="3">
    <source>
        <dbReference type="SAM" id="MobiDB-lite"/>
    </source>
</evidence>
<feature type="domain" description="EF-hand" evidence="4">
    <location>
        <begin position="80"/>
        <end position="115"/>
    </location>
</feature>
<dbReference type="AlphaFoldDB" id="A0A199UIC0"/>
<dbReference type="STRING" id="4615.A0A199UIC0"/>
<evidence type="ECO:0000313" key="6">
    <source>
        <dbReference type="Proteomes" id="UP000092600"/>
    </source>
</evidence>
<dbReference type="FunFam" id="1.10.238.10:FF:000003">
    <property type="entry name" value="Calmodulin A"/>
    <property type="match status" value="1"/>
</dbReference>
<feature type="region of interest" description="Disordered" evidence="3">
    <location>
        <begin position="1"/>
        <end position="25"/>
    </location>
</feature>
<dbReference type="PROSITE" id="PS00018">
    <property type="entry name" value="EF_HAND_1"/>
    <property type="match status" value="1"/>
</dbReference>
<comment type="caution">
    <text evidence="5">The sequence shown here is derived from an EMBL/GenBank/DDBJ whole genome shotgun (WGS) entry which is preliminary data.</text>
</comment>
<evidence type="ECO:0000256" key="2">
    <source>
        <dbReference type="ARBA" id="ARBA00022837"/>
    </source>
</evidence>
<dbReference type="EMBL" id="LSRQ01007887">
    <property type="protein sequence ID" value="OAY64484.1"/>
    <property type="molecule type" value="Genomic_DNA"/>
</dbReference>
<dbReference type="InterPro" id="IPR018247">
    <property type="entry name" value="EF_Hand_1_Ca_BS"/>
</dbReference>
<evidence type="ECO:0000313" key="5">
    <source>
        <dbReference type="EMBL" id="OAY64484.1"/>
    </source>
</evidence>
<dbReference type="InterPro" id="IPR002048">
    <property type="entry name" value="EF_hand_dom"/>
</dbReference>
<dbReference type="InterPro" id="IPR011992">
    <property type="entry name" value="EF-hand-dom_pair"/>
</dbReference>